<organism evidence="1 2">
    <name type="scientific">Senna tora</name>
    <dbReference type="NCBI Taxonomy" id="362788"/>
    <lineage>
        <taxon>Eukaryota</taxon>
        <taxon>Viridiplantae</taxon>
        <taxon>Streptophyta</taxon>
        <taxon>Embryophyta</taxon>
        <taxon>Tracheophyta</taxon>
        <taxon>Spermatophyta</taxon>
        <taxon>Magnoliopsida</taxon>
        <taxon>eudicotyledons</taxon>
        <taxon>Gunneridae</taxon>
        <taxon>Pentapetalae</taxon>
        <taxon>rosids</taxon>
        <taxon>fabids</taxon>
        <taxon>Fabales</taxon>
        <taxon>Fabaceae</taxon>
        <taxon>Caesalpinioideae</taxon>
        <taxon>Cassia clade</taxon>
        <taxon>Senna</taxon>
    </lineage>
</organism>
<evidence type="ECO:0000313" key="2">
    <source>
        <dbReference type="Proteomes" id="UP000634136"/>
    </source>
</evidence>
<reference evidence="1" key="1">
    <citation type="submission" date="2020-09" db="EMBL/GenBank/DDBJ databases">
        <title>Genome-Enabled Discovery of Anthraquinone Biosynthesis in Senna tora.</title>
        <authorList>
            <person name="Kang S.-H."/>
            <person name="Pandey R.P."/>
            <person name="Lee C.-M."/>
            <person name="Sim J.-S."/>
            <person name="Jeong J.-T."/>
            <person name="Choi B.-S."/>
            <person name="Jung M."/>
            <person name="Ginzburg D."/>
            <person name="Zhao K."/>
            <person name="Won S.Y."/>
            <person name="Oh T.-J."/>
            <person name="Yu Y."/>
            <person name="Kim N.-H."/>
            <person name="Lee O.R."/>
            <person name="Lee T.-H."/>
            <person name="Bashyal P."/>
            <person name="Kim T.-S."/>
            <person name="Lee W.-H."/>
            <person name="Kawkins C."/>
            <person name="Kim C.-K."/>
            <person name="Kim J.S."/>
            <person name="Ahn B.O."/>
            <person name="Rhee S.Y."/>
            <person name="Sohng J.K."/>
        </authorList>
    </citation>
    <scope>NUCLEOTIDE SEQUENCE</scope>
    <source>
        <tissue evidence="1">Leaf</tissue>
    </source>
</reference>
<protein>
    <submittedName>
        <fullName evidence="1">Uncharacterized protein</fullName>
    </submittedName>
</protein>
<sequence>MGRPIGPWVGPPWPAAKWKQRNRRLCWECEKTEVVRVGSANRTSKSWGRLSSLRGASTEIRDELVCAGNNRTRLWSNGEKRTSLA</sequence>
<dbReference type="Proteomes" id="UP000634136">
    <property type="component" value="Unassembled WGS sequence"/>
</dbReference>
<keyword evidence="2" id="KW-1185">Reference proteome</keyword>
<name>A0A834WFS6_9FABA</name>
<accession>A0A834WFS6</accession>
<proteinExistence type="predicted"/>
<dbReference type="AlphaFoldDB" id="A0A834WFS6"/>
<gene>
    <name evidence="1" type="ORF">G2W53_027145</name>
</gene>
<comment type="caution">
    <text evidence="1">The sequence shown here is derived from an EMBL/GenBank/DDBJ whole genome shotgun (WGS) entry which is preliminary data.</text>
</comment>
<dbReference type="EMBL" id="JAAIUW010000008">
    <property type="protein sequence ID" value="KAF7821690.1"/>
    <property type="molecule type" value="Genomic_DNA"/>
</dbReference>
<evidence type="ECO:0000313" key="1">
    <source>
        <dbReference type="EMBL" id="KAF7821690.1"/>
    </source>
</evidence>